<organism evidence="2">
    <name type="scientific">Cacopsylla melanoneura</name>
    <dbReference type="NCBI Taxonomy" id="428564"/>
    <lineage>
        <taxon>Eukaryota</taxon>
        <taxon>Metazoa</taxon>
        <taxon>Ecdysozoa</taxon>
        <taxon>Arthropoda</taxon>
        <taxon>Hexapoda</taxon>
        <taxon>Insecta</taxon>
        <taxon>Pterygota</taxon>
        <taxon>Neoptera</taxon>
        <taxon>Paraneoptera</taxon>
        <taxon>Hemiptera</taxon>
        <taxon>Sternorrhyncha</taxon>
        <taxon>Psylloidea</taxon>
        <taxon>Psyllidae</taxon>
        <taxon>Psyllinae</taxon>
        <taxon>Cacopsylla</taxon>
    </lineage>
</organism>
<dbReference type="EMBL" id="HBUF01353001">
    <property type="protein sequence ID" value="CAG6715315.1"/>
    <property type="molecule type" value="Transcribed_RNA"/>
</dbReference>
<feature type="chain" id="PRO_5036262754" evidence="1">
    <location>
        <begin position="26"/>
        <end position="147"/>
    </location>
</feature>
<dbReference type="AlphaFoldDB" id="A0A8D9ADR9"/>
<evidence type="ECO:0000256" key="1">
    <source>
        <dbReference type="SAM" id="SignalP"/>
    </source>
</evidence>
<keyword evidence="1" id="KW-0732">Signal</keyword>
<feature type="signal peptide" evidence="1">
    <location>
        <begin position="1"/>
        <end position="25"/>
    </location>
</feature>
<dbReference type="EMBL" id="HBUF01352999">
    <property type="protein sequence ID" value="CAG6715313.1"/>
    <property type="molecule type" value="Transcribed_RNA"/>
</dbReference>
<proteinExistence type="predicted"/>
<accession>A0A8D9ADR9</accession>
<sequence>MENLVKFRCLGVVLCCAFQVNEVFGRKEAYINYDPTYPEPKFKLPLSRWDGEDPCDAFTNPADRTVNNLCQTDIKNTLEKDNGWSKLEVLCTNTGNLPVGVKTVCCLKKQKRSKHSFGFNKKTVLEIQVYLGTDKKMYARFSEPYDD</sequence>
<name>A0A8D9ADR9_9HEMI</name>
<evidence type="ECO:0000313" key="2">
    <source>
        <dbReference type="EMBL" id="CAG6763895.1"/>
    </source>
</evidence>
<dbReference type="EMBL" id="HBUF01257077">
    <property type="protein sequence ID" value="CAG6681845.1"/>
    <property type="molecule type" value="Transcribed_RNA"/>
</dbReference>
<dbReference type="EMBL" id="HBUF01564524">
    <property type="protein sequence ID" value="CAG6763892.1"/>
    <property type="molecule type" value="Transcribed_RNA"/>
</dbReference>
<reference evidence="2" key="1">
    <citation type="submission" date="2021-05" db="EMBL/GenBank/DDBJ databases">
        <authorList>
            <person name="Alioto T."/>
            <person name="Alioto T."/>
            <person name="Gomez Garrido J."/>
        </authorList>
    </citation>
    <scope>NUCLEOTIDE SEQUENCE</scope>
</reference>
<dbReference type="EMBL" id="HBUF01564526">
    <property type="protein sequence ID" value="CAG6763898.1"/>
    <property type="molecule type" value="Transcribed_RNA"/>
</dbReference>
<protein>
    <submittedName>
        <fullName evidence="2">Uncharacterized protein</fullName>
    </submittedName>
</protein>
<dbReference type="EMBL" id="HBUF01564525">
    <property type="protein sequence ID" value="CAG6763895.1"/>
    <property type="molecule type" value="Transcribed_RNA"/>
</dbReference>
<dbReference type="EMBL" id="HBUF01257076">
    <property type="protein sequence ID" value="CAG6681844.1"/>
    <property type="molecule type" value="Transcribed_RNA"/>
</dbReference>